<dbReference type="Gene3D" id="3.40.50.620">
    <property type="entry name" value="HUPs"/>
    <property type="match status" value="1"/>
</dbReference>
<sequence length="36" mass="4040">MKKVFVSGCYDLLHSGHVEFFQQASRYGDLYVGIGS</sequence>
<evidence type="ECO:0000313" key="2">
    <source>
        <dbReference type="EMBL" id="MQN14204.1"/>
    </source>
</evidence>
<dbReference type="Pfam" id="PF01467">
    <property type="entry name" value="CTP_transf_like"/>
    <property type="match status" value="1"/>
</dbReference>
<dbReference type="SUPFAM" id="SSF52374">
    <property type="entry name" value="Nucleotidylyl transferase"/>
    <property type="match status" value="1"/>
</dbReference>
<gene>
    <name evidence="2" type="ORF">F7D95_15710</name>
</gene>
<keyword evidence="2" id="KW-0808">Transferase</keyword>
<proteinExistence type="predicted"/>
<dbReference type="Proteomes" id="UP000442105">
    <property type="component" value="Unassembled WGS sequence"/>
</dbReference>
<dbReference type="InterPro" id="IPR014729">
    <property type="entry name" value="Rossmann-like_a/b/a_fold"/>
</dbReference>
<evidence type="ECO:0000313" key="3">
    <source>
        <dbReference type="Proteomes" id="UP000442105"/>
    </source>
</evidence>
<reference evidence="3" key="1">
    <citation type="submission" date="2019-09" db="EMBL/GenBank/DDBJ databases">
        <title>Distinct polysaccharide growth profiles of human intestinal Prevotella copri isolates.</title>
        <authorList>
            <person name="Fehlner-Peach H."/>
            <person name="Magnabosco C."/>
            <person name="Raghavan V."/>
            <person name="Scher J.U."/>
            <person name="Tett A."/>
            <person name="Cox L.M."/>
            <person name="Gottsegen C."/>
            <person name="Watters A."/>
            <person name="Wiltshire- Gordon J.D."/>
            <person name="Segata N."/>
            <person name="Bonneau R."/>
            <person name="Littman D.R."/>
        </authorList>
    </citation>
    <scope>NUCLEOTIDE SEQUENCE [LARGE SCALE GENOMIC DNA]</scope>
    <source>
        <strain evidence="3">iAQ1179</strain>
    </source>
</reference>
<protein>
    <submittedName>
        <fullName evidence="2">Adenylyltransferase/cytidyltransferase family protein</fullName>
    </submittedName>
</protein>
<accession>A0AA90UIK7</accession>
<dbReference type="EMBL" id="VZCW01000394">
    <property type="protein sequence ID" value="MQN14204.1"/>
    <property type="molecule type" value="Genomic_DNA"/>
</dbReference>
<evidence type="ECO:0000259" key="1">
    <source>
        <dbReference type="Pfam" id="PF01467"/>
    </source>
</evidence>
<name>A0AA90UIK7_9BACT</name>
<dbReference type="NCBIfam" id="TIGR00125">
    <property type="entry name" value="cyt_tran_rel"/>
    <property type="match status" value="1"/>
</dbReference>
<comment type="caution">
    <text evidence="2">The sequence shown here is derived from an EMBL/GenBank/DDBJ whole genome shotgun (WGS) entry which is preliminary data.</text>
</comment>
<dbReference type="GO" id="GO:0016779">
    <property type="term" value="F:nucleotidyltransferase activity"/>
    <property type="evidence" value="ECO:0007669"/>
    <property type="project" value="UniProtKB-KW"/>
</dbReference>
<dbReference type="InterPro" id="IPR004821">
    <property type="entry name" value="Cyt_trans-like"/>
</dbReference>
<feature type="domain" description="Cytidyltransferase-like" evidence="1">
    <location>
        <begin position="6"/>
        <end position="36"/>
    </location>
</feature>
<feature type="non-terminal residue" evidence="2">
    <location>
        <position position="36"/>
    </location>
</feature>
<organism evidence="2 3">
    <name type="scientific">Segatella copri</name>
    <dbReference type="NCBI Taxonomy" id="165179"/>
    <lineage>
        <taxon>Bacteria</taxon>
        <taxon>Pseudomonadati</taxon>
        <taxon>Bacteroidota</taxon>
        <taxon>Bacteroidia</taxon>
        <taxon>Bacteroidales</taxon>
        <taxon>Prevotellaceae</taxon>
        <taxon>Segatella</taxon>
    </lineage>
</organism>
<keyword evidence="2" id="KW-0548">Nucleotidyltransferase</keyword>
<dbReference type="AlphaFoldDB" id="A0AA90UIK7"/>